<comment type="caution">
    <text evidence="1">The sequence shown here is derived from an EMBL/GenBank/DDBJ whole genome shotgun (WGS) entry which is preliminary data.</text>
</comment>
<reference evidence="1 2" key="1">
    <citation type="journal article" date="2019" name="Sci. Rep.">
        <title>Orb-weaving spider Araneus ventricosus genome elucidates the spidroin gene catalogue.</title>
        <authorList>
            <person name="Kono N."/>
            <person name="Nakamura H."/>
            <person name="Ohtoshi R."/>
            <person name="Moran D.A.P."/>
            <person name="Shinohara A."/>
            <person name="Yoshida Y."/>
            <person name="Fujiwara M."/>
            <person name="Mori M."/>
            <person name="Tomita M."/>
            <person name="Arakawa K."/>
        </authorList>
    </citation>
    <scope>NUCLEOTIDE SEQUENCE [LARGE SCALE GENOMIC DNA]</scope>
</reference>
<sequence>MLKLVEVFSIFCINPLGGPVSLVKRFEKRAIEDPLSVLKVCLPPKRRCSESAADPFSPPPPAELWTISNRRGGTDRKNPFLFSLEPIRTQDQGISASGFYCFRGFHLWCD</sequence>
<dbReference type="AlphaFoldDB" id="A0A4Y2KXQ3"/>
<dbReference type="Proteomes" id="UP000499080">
    <property type="component" value="Unassembled WGS sequence"/>
</dbReference>
<accession>A0A4Y2KXQ3</accession>
<protein>
    <submittedName>
        <fullName evidence="1">Uncharacterized protein</fullName>
    </submittedName>
</protein>
<keyword evidence="2" id="KW-1185">Reference proteome</keyword>
<evidence type="ECO:0000313" key="1">
    <source>
        <dbReference type="EMBL" id="GBN07161.1"/>
    </source>
</evidence>
<gene>
    <name evidence="1" type="ORF">AVEN_63382_1</name>
</gene>
<proteinExistence type="predicted"/>
<dbReference type="EMBL" id="BGPR01005138">
    <property type="protein sequence ID" value="GBN07161.1"/>
    <property type="molecule type" value="Genomic_DNA"/>
</dbReference>
<evidence type="ECO:0000313" key="2">
    <source>
        <dbReference type="Proteomes" id="UP000499080"/>
    </source>
</evidence>
<organism evidence="1 2">
    <name type="scientific">Araneus ventricosus</name>
    <name type="common">Orbweaver spider</name>
    <name type="synonym">Epeira ventricosa</name>
    <dbReference type="NCBI Taxonomy" id="182803"/>
    <lineage>
        <taxon>Eukaryota</taxon>
        <taxon>Metazoa</taxon>
        <taxon>Ecdysozoa</taxon>
        <taxon>Arthropoda</taxon>
        <taxon>Chelicerata</taxon>
        <taxon>Arachnida</taxon>
        <taxon>Araneae</taxon>
        <taxon>Araneomorphae</taxon>
        <taxon>Entelegynae</taxon>
        <taxon>Araneoidea</taxon>
        <taxon>Araneidae</taxon>
        <taxon>Araneus</taxon>
    </lineage>
</organism>
<name>A0A4Y2KXQ3_ARAVE</name>